<name>A0AA86SZ64_9FABA</name>
<protein>
    <submittedName>
        <fullName evidence="1">Uncharacterized protein</fullName>
    </submittedName>
</protein>
<dbReference type="AlphaFoldDB" id="A0AA86SZ64"/>
<gene>
    <name evidence="1" type="ORF">AYBTSS11_LOCUS27859</name>
</gene>
<keyword evidence="2" id="KW-1185">Reference proteome</keyword>
<sequence length="78" mass="8461">MPPLPNWILRARVWNLCCHGRPITDKKLASFGNPHGECGAFSKGSCETKNDALSIVQNPSTMSCAQDMVQTLALEAVC</sequence>
<evidence type="ECO:0000313" key="2">
    <source>
        <dbReference type="Proteomes" id="UP001189624"/>
    </source>
</evidence>
<dbReference type="Proteomes" id="UP001189624">
    <property type="component" value="Chromosome 9"/>
</dbReference>
<dbReference type="Gramene" id="rna-AYBTSS11_LOCUS27859">
    <property type="protein sequence ID" value="CAJ1975733.1"/>
    <property type="gene ID" value="gene-AYBTSS11_LOCUS27859"/>
</dbReference>
<organism evidence="1 2">
    <name type="scientific">Sphenostylis stenocarpa</name>
    <dbReference type="NCBI Taxonomy" id="92480"/>
    <lineage>
        <taxon>Eukaryota</taxon>
        <taxon>Viridiplantae</taxon>
        <taxon>Streptophyta</taxon>
        <taxon>Embryophyta</taxon>
        <taxon>Tracheophyta</taxon>
        <taxon>Spermatophyta</taxon>
        <taxon>Magnoliopsida</taxon>
        <taxon>eudicotyledons</taxon>
        <taxon>Gunneridae</taxon>
        <taxon>Pentapetalae</taxon>
        <taxon>rosids</taxon>
        <taxon>fabids</taxon>
        <taxon>Fabales</taxon>
        <taxon>Fabaceae</taxon>
        <taxon>Papilionoideae</taxon>
        <taxon>50 kb inversion clade</taxon>
        <taxon>NPAAA clade</taxon>
        <taxon>indigoferoid/millettioid clade</taxon>
        <taxon>Phaseoleae</taxon>
        <taxon>Sphenostylis</taxon>
    </lineage>
</organism>
<proteinExistence type="predicted"/>
<evidence type="ECO:0000313" key="1">
    <source>
        <dbReference type="EMBL" id="CAJ1975733.1"/>
    </source>
</evidence>
<dbReference type="EMBL" id="OY731406">
    <property type="protein sequence ID" value="CAJ1975733.1"/>
    <property type="molecule type" value="Genomic_DNA"/>
</dbReference>
<accession>A0AA86SZ64</accession>
<reference evidence="1" key="1">
    <citation type="submission" date="2023-10" db="EMBL/GenBank/DDBJ databases">
        <authorList>
            <person name="Domelevo Entfellner J.-B."/>
        </authorList>
    </citation>
    <scope>NUCLEOTIDE SEQUENCE</scope>
</reference>